<protein>
    <submittedName>
        <fullName evidence="1">Uncharacterized protein</fullName>
    </submittedName>
</protein>
<evidence type="ECO:0000313" key="2">
    <source>
        <dbReference type="Proteomes" id="UP000008068"/>
    </source>
</evidence>
<name>G0P5L3_CAEBE</name>
<dbReference type="EMBL" id="GL380084">
    <property type="protein sequence ID" value="EGT45497.1"/>
    <property type="molecule type" value="Genomic_DNA"/>
</dbReference>
<proteinExistence type="predicted"/>
<reference evidence="2" key="1">
    <citation type="submission" date="2011-07" db="EMBL/GenBank/DDBJ databases">
        <authorList>
            <consortium name="Caenorhabditis brenneri Sequencing and Analysis Consortium"/>
            <person name="Wilson R.K."/>
        </authorList>
    </citation>
    <scope>NUCLEOTIDE SEQUENCE [LARGE SCALE GENOMIC DNA]</scope>
    <source>
        <strain evidence="2">PB2801</strain>
    </source>
</reference>
<organism evidence="2">
    <name type="scientific">Caenorhabditis brenneri</name>
    <name type="common">Nematode worm</name>
    <dbReference type="NCBI Taxonomy" id="135651"/>
    <lineage>
        <taxon>Eukaryota</taxon>
        <taxon>Metazoa</taxon>
        <taxon>Ecdysozoa</taxon>
        <taxon>Nematoda</taxon>
        <taxon>Chromadorea</taxon>
        <taxon>Rhabditida</taxon>
        <taxon>Rhabditina</taxon>
        <taxon>Rhabditomorpha</taxon>
        <taxon>Rhabditoidea</taxon>
        <taxon>Rhabditidae</taxon>
        <taxon>Peloderinae</taxon>
        <taxon>Caenorhabditis</taxon>
    </lineage>
</organism>
<accession>G0P5L3</accession>
<dbReference type="InParanoid" id="G0P5L3"/>
<dbReference type="HOGENOM" id="CLU_3299861_0_0_1"/>
<evidence type="ECO:0000313" key="1">
    <source>
        <dbReference type="EMBL" id="EGT45497.1"/>
    </source>
</evidence>
<dbReference type="AlphaFoldDB" id="G0P5L3"/>
<dbReference type="Proteomes" id="UP000008068">
    <property type="component" value="Unassembled WGS sequence"/>
</dbReference>
<gene>
    <name evidence="1" type="ORF">CAEBREN_13563</name>
</gene>
<sequence length="40" mass="4301">MITSLHQLHQNSFFVLSITIASTGSSPPPSTKSSVRVSKE</sequence>
<keyword evidence="2" id="KW-1185">Reference proteome</keyword>